<protein>
    <submittedName>
        <fullName evidence="2">Uncharacterized protein</fullName>
    </submittedName>
</protein>
<dbReference type="EMBL" id="BDGG01000015">
    <property type="protein sequence ID" value="GAV07638.1"/>
    <property type="molecule type" value="Genomic_DNA"/>
</dbReference>
<accession>A0A1D1W615</accession>
<sequence>MGSKVFPQTNKPLKGNTCIARDGRATLDANFKTGADCGDPSQLCGTEFKWQIQTNDSSVGRVDIINFIRGCLPACDGGSMACGKQEDNSTGLIPGSNMTSRSANFNYRALCKTDYCNAHPIGGVYMGLLDGDQFVAPSRAVQFLAAILPITLAVLAVLFST</sequence>
<feature type="transmembrane region" description="Helical" evidence="1">
    <location>
        <begin position="140"/>
        <end position="159"/>
    </location>
</feature>
<name>A0A1D1W615_RAMVA</name>
<keyword evidence="1" id="KW-0472">Membrane</keyword>
<organism evidence="2 3">
    <name type="scientific">Ramazzottius varieornatus</name>
    <name type="common">Water bear</name>
    <name type="synonym">Tardigrade</name>
    <dbReference type="NCBI Taxonomy" id="947166"/>
    <lineage>
        <taxon>Eukaryota</taxon>
        <taxon>Metazoa</taxon>
        <taxon>Ecdysozoa</taxon>
        <taxon>Tardigrada</taxon>
        <taxon>Eutardigrada</taxon>
        <taxon>Parachela</taxon>
        <taxon>Hypsibioidea</taxon>
        <taxon>Ramazzottiidae</taxon>
        <taxon>Ramazzottius</taxon>
    </lineage>
</organism>
<keyword evidence="3" id="KW-1185">Reference proteome</keyword>
<gene>
    <name evidence="2" type="primary">RvY_17453-1</name>
    <name evidence="2" type="synonym">RvY_17453.1</name>
    <name evidence="2" type="ORF">RvY_17453</name>
</gene>
<dbReference type="AlphaFoldDB" id="A0A1D1W615"/>
<evidence type="ECO:0000313" key="2">
    <source>
        <dbReference type="EMBL" id="GAV07638.1"/>
    </source>
</evidence>
<dbReference type="Proteomes" id="UP000186922">
    <property type="component" value="Unassembled WGS sequence"/>
</dbReference>
<keyword evidence="1" id="KW-1133">Transmembrane helix</keyword>
<comment type="caution">
    <text evidence="2">The sequence shown here is derived from an EMBL/GenBank/DDBJ whole genome shotgun (WGS) entry which is preliminary data.</text>
</comment>
<reference evidence="2 3" key="1">
    <citation type="journal article" date="2016" name="Nat. Commun.">
        <title>Extremotolerant tardigrade genome and improved radiotolerance of human cultured cells by tardigrade-unique protein.</title>
        <authorList>
            <person name="Hashimoto T."/>
            <person name="Horikawa D.D."/>
            <person name="Saito Y."/>
            <person name="Kuwahara H."/>
            <person name="Kozuka-Hata H."/>
            <person name="Shin-I T."/>
            <person name="Minakuchi Y."/>
            <person name="Ohishi K."/>
            <person name="Motoyama A."/>
            <person name="Aizu T."/>
            <person name="Enomoto A."/>
            <person name="Kondo K."/>
            <person name="Tanaka S."/>
            <person name="Hara Y."/>
            <person name="Koshikawa S."/>
            <person name="Sagara H."/>
            <person name="Miura T."/>
            <person name="Yokobori S."/>
            <person name="Miyagawa K."/>
            <person name="Suzuki Y."/>
            <person name="Kubo T."/>
            <person name="Oyama M."/>
            <person name="Kohara Y."/>
            <person name="Fujiyama A."/>
            <person name="Arakawa K."/>
            <person name="Katayama T."/>
            <person name="Toyoda A."/>
            <person name="Kunieda T."/>
        </authorList>
    </citation>
    <scope>NUCLEOTIDE SEQUENCE [LARGE SCALE GENOMIC DNA]</scope>
    <source>
        <strain evidence="2 3">YOKOZUNA-1</strain>
    </source>
</reference>
<proteinExistence type="predicted"/>
<keyword evidence="1" id="KW-0812">Transmembrane</keyword>
<evidence type="ECO:0000256" key="1">
    <source>
        <dbReference type="SAM" id="Phobius"/>
    </source>
</evidence>
<evidence type="ECO:0000313" key="3">
    <source>
        <dbReference type="Proteomes" id="UP000186922"/>
    </source>
</evidence>